<evidence type="ECO:0000256" key="1">
    <source>
        <dbReference type="SAM" id="MobiDB-lite"/>
    </source>
</evidence>
<proteinExistence type="predicted"/>
<gene>
    <name evidence="2" type="ORF">PECUL_23A016720</name>
</gene>
<evidence type="ECO:0000313" key="2">
    <source>
        <dbReference type="EMBL" id="CAH2295703.1"/>
    </source>
</evidence>
<feature type="compositionally biased region" description="Acidic residues" evidence="1">
    <location>
        <begin position="103"/>
        <end position="113"/>
    </location>
</feature>
<evidence type="ECO:0000313" key="3">
    <source>
        <dbReference type="Proteomes" id="UP001295444"/>
    </source>
</evidence>
<dbReference type="Proteomes" id="UP001295444">
    <property type="component" value="Chromosome 05"/>
</dbReference>
<reference evidence="2" key="1">
    <citation type="submission" date="2022-03" db="EMBL/GenBank/DDBJ databases">
        <authorList>
            <person name="Alioto T."/>
            <person name="Alioto T."/>
            <person name="Gomez Garrido J."/>
        </authorList>
    </citation>
    <scope>NUCLEOTIDE SEQUENCE</scope>
</reference>
<name>A0AAD1SAK3_PELCU</name>
<sequence length="125" mass="14388">MSAELRRKSLLKPEKRYLSGTQIALDVANCVGPWTCGQRLFLKESFEQDASVVEYIVSLGKSMGLEENDEDMEKLVKNHQTELTIEKHQNLQREQQQMAFEELSSEEEAEEERENVPNALIKEMG</sequence>
<accession>A0AAD1SAK3</accession>
<protein>
    <submittedName>
        <fullName evidence="2">Uncharacterized protein</fullName>
    </submittedName>
</protein>
<feature type="region of interest" description="Disordered" evidence="1">
    <location>
        <begin position="98"/>
        <end position="125"/>
    </location>
</feature>
<dbReference type="EMBL" id="OW240916">
    <property type="protein sequence ID" value="CAH2295703.1"/>
    <property type="molecule type" value="Genomic_DNA"/>
</dbReference>
<dbReference type="AlphaFoldDB" id="A0AAD1SAK3"/>
<organism evidence="2 3">
    <name type="scientific">Pelobates cultripes</name>
    <name type="common">Western spadefoot toad</name>
    <dbReference type="NCBI Taxonomy" id="61616"/>
    <lineage>
        <taxon>Eukaryota</taxon>
        <taxon>Metazoa</taxon>
        <taxon>Chordata</taxon>
        <taxon>Craniata</taxon>
        <taxon>Vertebrata</taxon>
        <taxon>Euteleostomi</taxon>
        <taxon>Amphibia</taxon>
        <taxon>Batrachia</taxon>
        <taxon>Anura</taxon>
        <taxon>Pelobatoidea</taxon>
        <taxon>Pelobatidae</taxon>
        <taxon>Pelobates</taxon>
    </lineage>
</organism>
<keyword evidence="3" id="KW-1185">Reference proteome</keyword>